<comment type="caution">
    <text evidence="1">The sequence shown here is derived from an EMBL/GenBank/DDBJ whole genome shotgun (WGS) entry which is preliminary data.</text>
</comment>
<evidence type="ECO:0008006" key="3">
    <source>
        <dbReference type="Google" id="ProtNLM"/>
    </source>
</evidence>
<evidence type="ECO:0000313" key="2">
    <source>
        <dbReference type="Proteomes" id="UP001611397"/>
    </source>
</evidence>
<evidence type="ECO:0000313" key="1">
    <source>
        <dbReference type="EMBL" id="MFI2162786.1"/>
    </source>
</evidence>
<dbReference type="Proteomes" id="UP001611397">
    <property type="component" value="Unassembled WGS sequence"/>
</dbReference>
<dbReference type="SUPFAM" id="SSF51395">
    <property type="entry name" value="FMN-linked oxidoreductases"/>
    <property type="match status" value="1"/>
</dbReference>
<dbReference type="EMBL" id="JBIRWM010000046">
    <property type="protein sequence ID" value="MFI2162786.1"/>
    <property type="molecule type" value="Genomic_DNA"/>
</dbReference>
<accession>A0ABW7VPI7</accession>
<keyword evidence="2" id="KW-1185">Reference proteome</keyword>
<sequence length="161" mass="17999">MIGGIRRGCGPDFRIGWHLSIERYGLRLEELREMTAEIFDRELIDYLDLAPWDYHQIVQEGSFRGRTLLNVFADLPRNGGAAGRIRSAGRATRLLDEGCDFVLIGRAGILERNCPVLVESDASHESPALPVPADFLRKGGLSERFIDHLRGWGDVVRPGSL</sequence>
<gene>
    <name evidence="1" type="ORF">ACH49L_45535</name>
</gene>
<organism evidence="1 2">
    <name type="scientific">Streptomyces olivaceoviridis</name>
    <name type="common">Streptomyces corchorusii</name>
    <dbReference type="NCBI Taxonomy" id="1921"/>
    <lineage>
        <taxon>Bacteria</taxon>
        <taxon>Bacillati</taxon>
        <taxon>Actinomycetota</taxon>
        <taxon>Actinomycetes</taxon>
        <taxon>Kitasatosporales</taxon>
        <taxon>Streptomycetaceae</taxon>
        <taxon>Streptomyces</taxon>
    </lineage>
</organism>
<dbReference type="RefSeq" id="WP_244218675.1">
    <property type="nucleotide sequence ID" value="NZ_JBIRUT010000032.1"/>
</dbReference>
<reference evidence="1 2" key="1">
    <citation type="submission" date="2024-10" db="EMBL/GenBank/DDBJ databases">
        <title>The Natural Products Discovery Center: Release of the First 8490 Sequenced Strains for Exploring Actinobacteria Biosynthetic Diversity.</title>
        <authorList>
            <person name="Kalkreuter E."/>
            <person name="Kautsar S.A."/>
            <person name="Yang D."/>
            <person name="Bader C.D."/>
            <person name="Teijaro C.N."/>
            <person name="Fluegel L."/>
            <person name="Davis C.M."/>
            <person name="Simpson J.R."/>
            <person name="Lauterbach L."/>
            <person name="Steele A.D."/>
            <person name="Gui C."/>
            <person name="Meng S."/>
            <person name="Li G."/>
            <person name="Viehrig K."/>
            <person name="Ye F."/>
            <person name="Su P."/>
            <person name="Kiefer A.F."/>
            <person name="Nichols A."/>
            <person name="Cepeda A.J."/>
            <person name="Yan W."/>
            <person name="Fan B."/>
            <person name="Jiang Y."/>
            <person name="Adhikari A."/>
            <person name="Zheng C.-J."/>
            <person name="Schuster L."/>
            <person name="Cowan T.M."/>
            <person name="Smanski M.J."/>
            <person name="Chevrette M.G."/>
            <person name="De Carvalho L.P.S."/>
            <person name="Shen B."/>
        </authorList>
    </citation>
    <scope>NUCLEOTIDE SEQUENCE [LARGE SCALE GENOMIC DNA]</scope>
    <source>
        <strain evidence="1 2">NPDC020295</strain>
    </source>
</reference>
<dbReference type="InterPro" id="IPR013785">
    <property type="entry name" value="Aldolase_TIM"/>
</dbReference>
<dbReference type="Gene3D" id="3.20.20.70">
    <property type="entry name" value="Aldolase class I"/>
    <property type="match status" value="1"/>
</dbReference>
<protein>
    <recommendedName>
        <fullName evidence="3">NADH:flavin oxidoreductase/NADH oxidase N-terminal domain-containing protein</fullName>
    </recommendedName>
</protein>
<name>A0ABW7VPI7_STROI</name>
<proteinExistence type="predicted"/>